<proteinExistence type="inferred from homology"/>
<dbReference type="GO" id="GO:0005524">
    <property type="term" value="F:ATP binding"/>
    <property type="evidence" value="ECO:0007669"/>
    <property type="project" value="UniProtKB-KW"/>
</dbReference>
<dbReference type="GO" id="GO:0016874">
    <property type="term" value="F:ligase activity"/>
    <property type="evidence" value="ECO:0007669"/>
    <property type="project" value="UniProtKB-KW"/>
</dbReference>
<evidence type="ECO:0000313" key="11">
    <source>
        <dbReference type="Proteomes" id="UP000467635"/>
    </source>
</evidence>
<keyword evidence="5" id="KW-0547">Nucleotide-binding</keyword>
<dbReference type="Proteomes" id="UP000467635">
    <property type="component" value="Unassembled WGS sequence"/>
</dbReference>
<dbReference type="PANTHER" id="PTHR44845">
    <property type="entry name" value="CARRIER DOMAIN-CONTAINING PROTEIN"/>
    <property type="match status" value="1"/>
</dbReference>
<evidence type="ECO:0000256" key="3">
    <source>
        <dbReference type="ARBA" id="ARBA00022553"/>
    </source>
</evidence>
<comment type="similarity">
    <text evidence="8">Belongs to the ATP-dependent AMP-binding enzyme family. DltA subfamily.</text>
</comment>
<keyword evidence="4 10" id="KW-0436">Ligase</keyword>
<protein>
    <submittedName>
        <fullName evidence="10">D-alanine--poly(Phosphoribitol) ligase subunit DltA</fullName>
    </submittedName>
</protein>
<keyword evidence="1" id="KW-0596">Phosphopantetheine</keyword>
<reference evidence="10 11" key="1">
    <citation type="submission" date="2019-11" db="EMBL/GenBank/DDBJ databases">
        <title>Draft Genome Sequence of Plant Growth-Promoting Rhizosphere-Associated Bacteria.</title>
        <authorList>
            <person name="Vasilyev I.Y."/>
            <person name="Radchenko V."/>
            <person name="Ilnitskaya E.V."/>
        </authorList>
    </citation>
    <scope>NUCLEOTIDE SEQUENCE [LARGE SCALE GENOMIC DNA]</scope>
    <source>
        <strain evidence="10 11">VRA_01-1sq_f</strain>
    </source>
</reference>
<evidence type="ECO:0000313" key="10">
    <source>
        <dbReference type="EMBL" id="MSE08671.1"/>
    </source>
</evidence>
<evidence type="ECO:0000256" key="5">
    <source>
        <dbReference type="ARBA" id="ARBA00022741"/>
    </source>
</evidence>
<keyword evidence="2" id="KW-0963">Cytoplasm</keyword>
<dbReference type="Pfam" id="PF13193">
    <property type="entry name" value="AMP-binding_C"/>
    <property type="match status" value="1"/>
</dbReference>
<comment type="function">
    <text evidence="7">Catalyzes the first step in the D-alanylation of lipoteichoic acid (LTA), the activation of D-alanine and its transfer onto the D-alanyl carrier protein (Dcp) DltC. In an ATP-dependent two-step reaction, forms a high energy D-alanyl-AMP intermediate, followed by transfer of the D-alanyl residue as a thiol ester to the phosphopantheinyl prosthetic group of the Dcp. D-alanylation of LTA plays an important role in modulating the properties of the cell wall in Gram-positive bacteria, influencing the net charge of the cell wall.</text>
</comment>
<evidence type="ECO:0000259" key="9">
    <source>
        <dbReference type="Pfam" id="PF13193"/>
    </source>
</evidence>
<keyword evidence="6" id="KW-0067">ATP-binding</keyword>
<comment type="caution">
    <text evidence="10">The sequence shown here is derived from an EMBL/GenBank/DDBJ whole genome shotgun (WGS) entry which is preliminary data.</text>
</comment>
<dbReference type="PANTHER" id="PTHR44845:SF6">
    <property type="entry name" value="BETA-ALANINE-ACTIVATING ENZYME"/>
    <property type="match status" value="1"/>
</dbReference>
<evidence type="ECO:0000256" key="6">
    <source>
        <dbReference type="ARBA" id="ARBA00022840"/>
    </source>
</evidence>
<evidence type="ECO:0000256" key="1">
    <source>
        <dbReference type="ARBA" id="ARBA00022450"/>
    </source>
</evidence>
<dbReference type="FunFam" id="3.30.300.30:FF:000012">
    <property type="entry name" value="D-alanine--D-alanyl carrier protein ligase"/>
    <property type="match status" value="1"/>
</dbReference>
<accession>A0A7X2MFW2</accession>
<dbReference type="Gene3D" id="3.30.300.30">
    <property type="match status" value="1"/>
</dbReference>
<feature type="non-terminal residue" evidence="10">
    <location>
        <position position="1"/>
    </location>
</feature>
<dbReference type="AlphaFoldDB" id="A0A7X2MFW2"/>
<feature type="domain" description="AMP-binding enzyme C-terminal" evidence="9">
    <location>
        <begin position="4"/>
        <end position="75"/>
    </location>
</feature>
<evidence type="ECO:0000256" key="4">
    <source>
        <dbReference type="ARBA" id="ARBA00022598"/>
    </source>
</evidence>
<evidence type="ECO:0000256" key="8">
    <source>
        <dbReference type="ARBA" id="ARBA00061336"/>
    </source>
</evidence>
<organism evidence="10 11">
    <name type="scientific">Ligilactobacillus salivarius</name>
    <dbReference type="NCBI Taxonomy" id="1624"/>
    <lineage>
        <taxon>Bacteria</taxon>
        <taxon>Bacillati</taxon>
        <taxon>Bacillota</taxon>
        <taxon>Bacilli</taxon>
        <taxon>Lactobacillales</taxon>
        <taxon>Lactobacillaceae</taxon>
        <taxon>Ligilactobacillus</taxon>
    </lineage>
</organism>
<dbReference type="SUPFAM" id="SSF56801">
    <property type="entry name" value="Acetyl-CoA synthetase-like"/>
    <property type="match status" value="1"/>
</dbReference>
<keyword evidence="3" id="KW-0597">Phosphoprotein</keyword>
<evidence type="ECO:0000256" key="7">
    <source>
        <dbReference type="ARBA" id="ARBA00054605"/>
    </source>
</evidence>
<gene>
    <name evidence="10" type="ORF">GKC33_08145</name>
</gene>
<dbReference type="InterPro" id="IPR025110">
    <property type="entry name" value="AMP-bd_C"/>
</dbReference>
<evidence type="ECO:0000256" key="2">
    <source>
        <dbReference type="ARBA" id="ARBA00022490"/>
    </source>
</evidence>
<sequence length="87" mass="10200">DRVSLISQATTVPKYDKNHKVQQLIAYVVAKENDFEDEFKLTQAIKKELNETMMSYMMPQRFIYVDSLPLTNNGKIDRKSLMKEVNK</sequence>
<dbReference type="InterPro" id="IPR045851">
    <property type="entry name" value="AMP-bd_C_sf"/>
</dbReference>
<dbReference type="EMBL" id="WKKX01000377">
    <property type="protein sequence ID" value="MSE08671.1"/>
    <property type="molecule type" value="Genomic_DNA"/>
</dbReference>
<name>A0A7X2MFW2_9LACO</name>